<dbReference type="InterPro" id="IPR032710">
    <property type="entry name" value="NTF2-like_dom_sf"/>
</dbReference>
<gene>
    <name evidence="2" type="ORF">GCM10010218_39700</name>
</gene>
<evidence type="ECO:0000313" key="2">
    <source>
        <dbReference type="EMBL" id="GHF54508.1"/>
    </source>
</evidence>
<sequence>MEAVKAVLEGLVAAWGRNDAEAYGALFTEDASYISYLGTVYQGRRDIVESHRALFATFLKGTRLADEVLDIRFHGPHLAVVNGRGDTYKGRRPSRLSKVQTYTLVRDTDGQWRVAAFQNTRRKPVMEKISFTLAPGTAPMAWRRPRVSS</sequence>
<reference evidence="2" key="2">
    <citation type="submission" date="2020-09" db="EMBL/GenBank/DDBJ databases">
        <authorList>
            <person name="Sun Q."/>
            <person name="Ohkuma M."/>
        </authorList>
    </citation>
    <scope>NUCLEOTIDE SEQUENCE</scope>
    <source>
        <strain evidence="2">JCM 4059</strain>
    </source>
</reference>
<dbReference type="SUPFAM" id="SSF54427">
    <property type="entry name" value="NTF2-like"/>
    <property type="match status" value="1"/>
</dbReference>
<feature type="domain" description="DUF4440" evidence="1">
    <location>
        <begin position="4"/>
        <end position="114"/>
    </location>
</feature>
<dbReference type="InterPro" id="IPR011944">
    <property type="entry name" value="Steroid_delta5-4_isomerase"/>
</dbReference>
<dbReference type="Pfam" id="PF14534">
    <property type="entry name" value="DUF4440"/>
    <property type="match status" value="1"/>
</dbReference>
<dbReference type="NCBIfam" id="TIGR02246">
    <property type="entry name" value="SgcJ/EcaC family oxidoreductase"/>
    <property type="match status" value="1"/>
</dbReference>
<keyword evidence="3" id="KW-1185">Reference proteome</keyword>
<proteinExistence type="predicted"/>
<dbReference type="InterPro" id="IPR027843">
    <property type="entry name" value="DUF4440"/>
</dbReference>
<dbReference type="AlphaFoldDB" id="A0A919B4D1"/>
<comment type="caution">
    <text evidence="2">The sequence shown here is derived from an EMBL/GenBank/DDBJ whole genome shotgun (WGS) entry which is preliminary data.</text>
</comment>
<accession>A0A919B4D1</accession>
<evidence type="ECO:0000259" key="1">
    <source>
        <dbReference type="Pfam" id="PF14534"/>
    </source>
</evidence>
<dbReference type="Proteomes" id="UP000638313">
    <property type="component" value="Unassembled WGS sequence"/>
</dbReference>
<name>A0A919B4D1_9ACTN</name>
<reference evidence="2" key="1">
    <citation type="journal article" date="2014" name="Int. J. Syst. Evol. Microbiol.">
        <title>Complete genome sequence of Corynebacterium casei LMG S-19264T (=DSM 44701T), isolated from a smear-ripened cheese.</title>
        <authorList>
            <consortium name="US DOE Joint Genome Institute (JGI-PGF)"/>
            <person name="Walter F."/>
            <person name="Albersmeier A."/>
            <person name="Kalinowski J."/>
            <person name="Ruckert C."/>
        </authorList>
    </citation>
    <scope>NUCLEOTIDE SEQUENCE</scope>
    <source>
        <strain evidence="2">JCM 4059</strain>
    </source>
</reference>
<dbReference type="Gene3D" id="3.10.450.50">
    <property type="match status" value="1"/>
</dbReference>
<organism evidence="2 3">
    <name type="scientific">Streptomyces mashuensis</name>
    <dbReference type="NCBI Taxonomy" id="33904"/>
    <lineage>
        <taxon>Bacteria</taxon>
        <taxon>Bacillati</taxon>
        <taxon>Actinomycetota</taxon>
        <taxon>Actinomycetes</taxon>
        <taxon>Kitasatosporales</taxon>
        <taxon>Streptomycetaceae</taxon>
        <taxon>Streptomyces</taxon>
    </lineage>
</organism>
<protein>
    <recommendedName>
        <fullName evidence="1">DUF4440 domain-containing protein</fullName>
    </recommendedName>
</protein>
<dbReference type="EMBL" id="BNBD01000008">
    <property type="protein sequence ID" value="GHF54508.1"/>
    <property type="molecule type" value="Genomic_DNA"/>
</dbReference>
<evidence type="ECO:0000313" key="3">
    <source>
        <dbReference type="Proteomes" id="UP000638313"/>
    </source>
</evidence>